<dbReference type="Proteomes" id="UP001638806">
    <property type="component" value="Unassembled WGS sequence"/>
</dbReference>
<evidence type="ECO:0000313" key="2">
    <source>
        <dbReference type="Proteomes" id="UP001638806"/>
    </source>
</evidence>
<dbReference type="EMBL" id="JBGNUJ010000002">
    <property type="protein sequence ID" value="KAL3963299.1"/>
    <property type="molecule type" value="Genomic_DNA"/>
</dbReference>
<comment type="caution">
    <text evidence="1">The sequence shown here is derived from an EMBL/GenBank/DDBJ whole genome shotgun (WGS) entry which is preliminary data.</text>
</comment>
<gene>
    <name evidence="1" type="ORF">ACCO45_000303</name>
</gene>
<evidence type="ECO:0000313" key="1">
    <source>
        <dbReference type="EMBL" id="KAL3963299.1"/>
    </source>
</evidence>
<proteinExistence type="predicted"/>
<reference evidence="1" key="1">
    <citation type="submission" date="2024-12" db="EMBL/GenBank/DDBJ databases">
        <title>Comparative genomics and development of molecular markers within Purpureocillium lilacinum and among Purpureocillium species.</title>
        <authorList>
            <person name="Yeh Z.-Y."/>
            <person name="Ni N.-T."/>
            <person name="Lo P.-H."/>
            <person name="Mushyakhwo K."/>
            <person name="Lin C.-F."/>
            <person name="Nai Y.-S."/>
        </authorList>
    </citation>
    <scope>NUCLEOTIDE SEQUENCE</scope>
    <source>
        <strain evidence="1">NCHU-NPUST-175</strain>
    </source>
</reference>
<sequence length="132" mass="13713">MNDQPSAAPGYLTLCTQLASARDVHGATALCPTPGPLTSAPAGGGTLTFLDPTTSCARPNSPWPATTTIFCPEPTAVHIFIDSCASKSRTHTSRPDDEATPVDTALAQARSSADPAPCRDPQPNHHELGPRL</sequence>
<name>A0ACC4E6D4_PURLI</name>
<organism evidence="1 2">
    <name type="scientific">Purpureocillium lilacinum</name>
    <name type="common">Paecilomyces lilacinus</name>
    <dbReference type="NCBI Taxonomy" id="33203"/>
    <lineage>
        <taxon>Eukaryota</taxon>
        <taxon>Fungi</taxon>
        <taxon>Dikarya</taxon>
        <taxon>Ascomycota</taxon>
        <taxon>Pezizomycotina</taxon>
        <taxon>Sordariomycetes</taxon>
        <taxon>Hypocreomycetidae</taxon>
        <taxon>Hypocreales</taxon>
        <taxon>Ophiocordycipitaceae</taxon>
        <taxon>Purpureocillium</taxon>
    </lineage>
</organism>
<protein>
    <submittedName>
        <fullName evidence="1">Uncharacterized protein</fullName>
    </submittedName>
</protein>
<keyword evidence="2" id="KW-1185">Reference proteome</keyword>
<accession>A0ACC4E6D4</accession>